<accession>A0A1B6JK53</accession>
<evidence type="ECO:0000313" key="2">
    <source>
        <dbReference type="EMBL" id="JAS99656.1"/>
    </source>
</evidence>
<sequence>RDRSFNARDYYKKIKILSTSYNNRLGCVLKVTEKSMEHFLKVQNYMEAEDDVMLRLKRYVALAEQCTDADDFLCLMRRLTEEVEEASSKNLERLQEHSNSIDELRRESLP</sequence>
<reference evidence="2" key="1">
    <citation type="submission" date="2015-11" db="EMBL/GenBank/DDBJ databases">
        <title>De novo transcriptome assembly of four potential Pierce s Disease insect vectors from Arizona vineyards.</title>
        <authorList>
            <person name="Tassone E.E."/>
        </authorList>
    </citation>
    <scope>NUCLEOTIDE SEQUENCE</scope>
</reference>
<proteinExistence type="predicted"/>
<evidence type="ECO:0000256" key="1">
    <source>
        <dbReference type="SAM" id="MobiDB-lite"/>
    </source>
</evidence>
<name>A0A1B6JK53_9HEMI</name>
<dbReference type="EMBL" id="GECU01008050">
    <property type="protein sequence ID" value="JAS99656.1"/>
    <property type="molecule type" value="Transcribed_RNA"/>
</dbReference>
<dbReference type="AlphaFoldDB" id="A0A1B6JK53"/>
<organism evidence="2">
    <name type="scientific">Homalodisca liturata</name>
    <dbReference type="NCBI Taxonomy" id="320908"/>
    <lineage>
        <taxon>Eukaryota</taxon>
        <taxon>Metazoa</taxon>
        <taxon>Ecdysozoa</taxon>
        <taxon>Arthropoda</taxon>
        <taxon>Hexapoda</taxon>
        <taxon>Insecta</taxon>
        <taxon>Pterygota</taxon>
        <taxon>Neoptera</taxon>
        <taxon>Paraneoptera</taxon>
        <taxon>Hemiptera</taxon>
        <taxon>Auchenorrhyncha</taxon>
        <taxon>Membracoidea</taxon>
        <taxon>Cicadellidae</taxon>
        <taxon>Cicadellinae</taxon>
        <taxon>Proconiini</taxon>
        <taxon>Homalodisca</taxon>
    </lineage>
</organism>
<protein>
    <submittedName>
        <fullName evidence="2">Uncharacterized protein</fullName>
    </submittedName>
</protein>
<feature type="region of interest" description="Disordered" evidence="1">
    <location>
        <begin position="86"/>
        <end position="110"/>
    </location>
</feature>
<gene>
    <name evidence="2" type="ORF">g.1403</name>
</gene>
<feature type="non-terminal residue" evidence="2">
    <location>
        <position position="1"/>
    </location>
</feature>
<feature type="non-terminal residue" evidence="2">
    <location>
        <position position="110"/>
    </location>
</feature>